<comment type="caution">
    <text evidence="4">The sequence shown here is derived from an EMBL/GenBank/DDBJ whole genome shotgun (WGS) entry which is preliminary data.</text>
</comment>
<accession>A0A175RUF5</accession>
<evidence type="ECO:0000313" key="5">
    <source>
        <dbReference type="Proteomes" id="UP000078529"/>
    </source>
</evidence>
<dbReference type="EMBL" id="LDQA01000013">
    <property type="protein sequence ID" value="KTR07063.1"/>
    <property type="molecule type" value="Genomic_DNA"/>
</dbReference>
<name>A0A175RUF5_9HYPH</name>
<dbReference type="Proteomes" id="UP000078529">
    <property type="component" value="Unassembled WGS sequence"/>
</dbReference>
<dbReference type="GO" id="GO:0016491">
    <property type="term" value="F:oxidoreductase activity"/>
    <property type="evidence" value="ECO:0007669"/>
    <property type="project" value="UniProtKB-KW"/>
</dbReference>
<proteinExistence type="inferred from homology"/>
<dbReference type="CDD" id="cd02138">
    <property type="entry name" value="TdsD-like"/>
    <property type="match status" value="1"/>
</dbReference>
<evidence type="ECO:0000259" key="3">
    <source>
        <dbReference type="Pfam" id="PF00881"/>
    </source>
</evidence>
<dbReference type="SUPFAM" id="SSF55469">
    <property type="entry name" value="FMN-dependent nitroreductase-like"/>
    <property type="match status" value="1"/>
</dbReference>
<gene>
    <name evidence="4" type="ORF">NS365_05315</name>
</gene>
<evidence type="ECO:0000256" key="1">
    <source>
        <dbReference type="ARBA" id="ARBA00007118"/>
    </source>
</evidence>
<feature type="domain" description="Nitroreductase" evidence="3">
    <location>
        <begin position="16"/>
        <end position="55"/>
    </location>
</feature>
<reference evidence="4 5" key="1">
    <citation type="journal article" date="2016" name="Front. Microbiol.">
        <title>Genomic Resource of Rice Seed Associated Bacteria.</title>
        <authorList>
            <person name="Midha S."/>
            <person name="Bansal K."/>
            <person name="Sharma S."/>
            <person name="Kumar N."/>
            <person name="Patil P.P."/>
            <person name="Chaudhry V."/>
            <person name="Patil P.B."/>
        </authorList>
    </citation>
    <scope>NUCLEOTIDE SEQUENCE [LARGE SCALE GENOMIC DNA]</scope>
    <source>
        <strain evidence="4 5">NS365</strain>
    </source>
</reference>
<dbReference type="PATRIC" id="fig|401562.4.peg.675"/>
<evidence type="ECO:0000313" key="4">
    <source>
        <dbReference type="EMBL" id="KTR07063.1"/>
    </source>
</evidence>
<organism evidence="4 5">
    <name type="scientific">Aureimonas ureilytica</name>
    <dbReference type="NCBI Taxonomy" id="401562"/>
    <lineage>
        <taxon>Bacteria</taxon>
        <taxon>Pseudomonadati</taxon>
        <taxon>Pseudomonadota</taxon>
        <taxon>Alphaproteobacteria</taxon>
        <taxon>Hyphomicrobiales</taxon>
        <taxon>Aurantimonadaceae</taxon>
        <taxon>Aureimonas</taxon>
    </lineage>
</organism>
<dbReference type="Gene3D" id="3.40.109.10">
    <property type="entry name" value="NADH Oxidase"/>
    <property type="match status" value="1"/>
</dbReference>
<sequence length="198" mass="21037">MSQTILAEPTLHPLLASRRSPRAFASLPVPNDVVATLFEAARWAPSANNLQPWAFAHGARGTDAFDGLASCLTDTNAVWATQAPLLILALERPLKPDGTPHPHARYDLGQAVAHLTLQASALDLHVHQMAGFDAERVRTVAAIPPDLVPVTVIAVGYLGAPESLPPALHERERAPRSRKPLDEIVVTAIGGADGAGDW</sequence>
<keyword evidence="2" id="KW-0560">Oxidoreductase</keyword>
<dbReference type="InterPro" id="IPR029479">
    <property type="entry name" value="Nitroreductase"/>
</dbReference>
<dbReference type="PANTHER" id="PTHR43673:SF10">
    <property type="entry name" value="NADH DEHYDROGENASE_NAD(P)H NITROREDUCTASE XCC3605-RELATED"/>
    <property type="match status" value="1"/>
</dbReference>
<dbReference type="PANTHER" id="PTHR43673">
    <property type="entry name" value="NAD(P)H NITROREDUCTASE YDGI-RELATED"/>
    <property type="match status" value="1"/>
</dbReference>
<dbReference type="Pfam" id="PF00881">
    <property type="entry name" value="Nitroreductase"/>
    <property type="match status" value="2"/>
</dbReference>
<feature type="domain" description="Nitroreductase" evidence="3">
    <location>
        <begin position="76"/>
        <end position="157"/>
    </location>
</feature>
<comment type="similarity">
    <text evidence="1">Belongs to the nitroreductase family.</text>
</comment>
<dbReference type="InterPro" id="IPR000415">
    <property type="entry name" value="Nitroreductase-like"/>
</dbReference>
<protein>
    <recommendedName>
        <fullName evidence="3">Nitroreductase domain-containing protein</fullName>
    </recommendedName>
</protein>
<evidence type="ECO:0000256" key="2">
    <source>
        <dbReference type="ARBA" id="ARBA00023002"/>
    </source>
</evidence>
<dbReference type="RefSeq" id="WP_058599244.1">
    <property type="nucleotide sequence ID" value="NZ_LDQA01000013.1"/>
</dbReference>
<keyword evidence="5" id="KW-1185">Reference proteome</keyword>
<dbReference type="AlphaFoldDB" id="A0A175RUF5"/>